<evidence type="ECO:0000313" key="5">
    <source>
        <dbReference type="EMBL" id="MDW8800127.1"/>
    </source>
</evidence>
<dbReference type="EC" id="2.7.7.61" evidence="1"/>
<keyword evidence="5" id="KW-0456">Lyase</keyword>
<evidence type="ECO:0000256" key="2">
    <source>
        <dbReference type="ARBA" id="ARBA00022679"/>
    </source>
</evidence>
<evidence type="ECO:0000256" key="3">
    <source>
        <dbReference type="ARBA" id="ARBA00022695"/>
    </source>
</evidence>
<comment type="catalytic activity">
    <reaction evidence="4">
        <text>apo-[citrate lyase ACP] + 2'-(5''-triphospho-alpha-D-ribosyl)-3'-dephospho-CoA = holo-[citrate lyase ACP] + diphosphate</text>
        <dbReference type="Rhea" id="RHEA:16333"/>
        <dbReference type="Rhea" id="RHEA-COMP:10157"/>
        <dbReference type="Rhea" id="RHEA-COMP:10158"/>
        <dbReference type="ChEBI" id="CHEBI:29999"/>
        <dbReference type="ChEBI" id="CHEBI:33019"/>
        <dbReference type="ChEBI" id="CHEBI:61378"/>
        <dbReference type="ChEBI" id="CHEBI:82683"/>
        <dbReference type="EC" id="2.7.7.61"/>
    </reaction>
</comment>
<proteinExistence type="predicted"/>
<sequence length="208" mass="24212">MKEDVVIFNEEELGLTEAICKLCTEEDELDKRIDIRYIRKYSPEDILSEREERVYRQQSLIGKYKGTLIVIRVNYPGTNKNNYISFGILKEISALIIAVFKNFILYKNFEITAEGPIVTMVLNESCNNAKNKTVEIEENHLLGRCVDIDVYDENGNSLSRRELGISERKCYLCCSPAQNCVRSRKHSIDEIENFMRLKYQQFCDLSIL</sequence>
<reference evidence="5 6" key="1">
    <citation type="submission" date="2023-04" db="EMBL/GenBank/DDBJ databases">
        <title>Clostridium tannerae sp. nov., isolated from the fecal material of an alpaca.</title>
        <authorList>
            <person name="Miller S."/>
            <person name="Hendry M."/>
            <person name="King J."/>
            <person name="Sankaranarayanan K."/>
            <person name="Lawson P.A."/>
        </authorList>
    </citation>
    <scope>NUCLEOTIDE SEQUENCE [LARGE SCALE GENOMIC DNA]</scope>
    <source>
        <strain evidence="5 6">A1-XYC3</strain>
    </source>
</reference>
<protein>
    <recommendedName>
        <fullName evidence="1">citrate lyase holo-[acyl-carrier protein] synthase</fullName>
        <ecNumber evidence="1">2.7.7.61</ecNumber>
    </recommendedName>
</protein>
<dbReference type="EMBL" id="JARUJP010000002">
    <property type="protein sequence ID" value="MDW8800127.1"/>
    <property type="molecule type" value="Genomic_DNA"/>
</dbReference>
<evidence type="ECO:0000313" key="6">
    <source>
        <dbReference type="Proteomes" id="UP001281656"/>
    </source>
</evidence>
<evidence type="ECO:0000256" key="4">
    <source>
        <dbReference type="ARBA" id="ARBA00048574"/>
    </source>
</evidence>
<keyword evidence="6" id="KW-1185">Reference proteome</keyword>
<keyword evidence="3 5" id="KW-0548">Nucleotidyltransferase</keyword>
<dbReference type="GO" id="GO:0016829">
    <property type="term" value="F:lyase activity"/>
    <property type="evidence" value="ECO:0007669"/>
    <property type="project" value="UniProtKB-KW"/>
</dbReference>
<organism evidence="5 6">
    <name type="scientific">Clostridium tanneri</name>
    <dbReference type="NCBI Taxonomy" id="3037988"/>
    <lineage>
        <taxon>Bacteria</taxon>
        <taxon>Bacillati</taxon>
        <taxon>Bacillota</taxon>
        <taxon>Clostridia</taxon>
        <taxon>Eubacteriales</taxon>
        <taxon>Clostridiaceae</taxon>
        <taxon>Clostridium</taxon>
    </lineage>
</organism>
<name>A0ABU4JPR1_9CLOT</name>
<dbReference type="Pfam" id="PF03802">
    <property type="entry name" value="CitX"/>
    <property type="match status" value="1"/>
</dbReference>
<dbReference type="InterPro" id="IPR005551">
    <property type="entry name" value="CitX"/>
</dbReference>
<gene>
    <name evidence="5" type="primary">citX</name>
    <name evidence="5" type="ORF">P8V03_03040</name>
</gene>
<comment type="caution">
    <text evidence="5">The sequence shown here is derived from an EMBL/GenBank/DDBJ whole genome shotgun (WGS) entry which is preliminary data.</text>
</comment>
<dbReference type="NCBIfam" id="TIGR03124">
    <property type="entry name" value="citrate_citX"/>
    <property type="match status" value="1"/>
</dbReference>
<evidence type="ECO:0000256" key="1">
    <source>
        <dbReference type="ARBA" id="ARBA00012524"/>
    </source>
</evidence>
<dbReference type="Proteomes" id="UP001281656">
    <property type="component" value="Unassembled WGS sequence"/>
</dbReference>
<dbReference type="GO" id="GO:0050519">
    <property type="term" value="F:holo-citrate lyase synthase activity"/>
    <property type="evidence" value="ECO:0007669"/>
    <property type="project" value="UniProtKB-EC"/>
</dbReference>
<accession>A0ABU4JPR1</accession>
<keyword evidence="2 5" id="KW-0808">Transferase</keyword>
<dbReference type="RefSeq" id="WP_318796743.1">
    <property type="nucleotide sequence ID" value="NZ_JARUJP010000002.1"/>
</dbReference>